<name>A0ACA9PI60_9GLOM</name>
<keyword evidence="2" id="KW-1185">Reference proteome</keyword>
<evidence type="ECO:0000313" key="1">
    <source>
        <dbReference type="EMBL" id="CAG8701797.1"/>
    </source>
</evidence>
<comment type="caution">
    <text evidence="1">The sequence shown here is derived from an EMBL/GenBank/DDBJ whole genome shotgun (WGS) entry which is preliminary data.</text>
</comment>
<accession>A0ACA9PI60</accession>
<evidence type="ECO:0000313" key="2">
    <source>
        <dbReference type="Proteomes" id="UP000789702"/>
    </source>
</evidence>
<dbReference type="EMBL" id="CAJVPU010026917">
    <property type="protein sequence ID" value="CAG8701797.1"/>
    <property type="molecule type" value="Genomic_DNA"/>
</dbReference>
<dbReference type="Proteomes" id="UP000789702">
    <property type="component" value="Unassembled WGS sequence"/>
</dbReference>
<feature type="non-terminal residue" evidence="1">
    <location>
        <position position="323"/>
    </location>
</feature>
<gene>
    <name evidence="1" type="ORF">DHETER_LOCUS11794</name>
</gene>
<feature type="non-terminal residue" evidence="1">
    <location>
        <position position="1"/>
    </location>
</feature>
<organism evidence="1 2">
    <name type="scientific">Dentiscutata heterogama</name>
    <dbReference type="NCBI Taxonomy" id="1316150"/>
    <lineage>
        <taxon>Eukaryota</taxon>
        <taxon>Fungi</taxon>
        <taxon>Fungi incertae sedis</taxon>
        <taxon>Mucoromycota</taxon>
        <taxon>Glomeromycotina</taxon>
        <taxon>Glomeromycetes</taxon>
        <taxon>Diversisporales</taxon>
        <taxon>Gigasporaceae</taxon>
        <taxon>Dentiscutata</taxon>
    </lineage>
</organism>
<reference evidence="1" key="1">
    <citation type="submission" date="2021-06" db="EMBL/GenBank/DDBJ databases">
        <authorList>
            <person name="Kallberg Y."/>
            <person name="Tangrot J."/>
            <person name="Rosling A."/>
        </authorList>
    </citation>
    <scope>NUCLEOTIDE SEQUENCE</scope>
    <source>
        <strain evidence="1">IL203A</strain>
    </source>
</reference>
<protein>
    <submittedName>
        <fullName evidence="1">5475_t:CDS:1</fullName>
    </submittedName>
</protein>
<proteinExistence type="predicted"/>
<sequence length="323" mass="36899">TYQSNYIVGPNITMNQQYLAFNRSQGPGNAGINMGTPFLDASHIYGVTDAQTSLIRDTGNRGKMRLITSSETEDGKLGYPPKDANGEYIFGYGILRLKEGMFLQVNKLMHLKNYSSSSSYAYVFVDLFFVIFLREHNRRCNELYAIHGNSWNDETYFQEARRWTSMRYGHSEVSDNYAIVDDKGHFITTLQLNSLQQPHLLELYGIPNLVVSIALQMQEEVDIYICDQMRYYLYKAELMDVASLDCIRGRDHGIARYNDARQYFGLARAQDWSDISSDPVVQSRLRNVYGTVDQVESFVGGLAEDHIPGSNLGPLFYHSYVNQ</sequence>